<gene>
    <name evidence="2" type="ORF">CYJ44_007540</name>
</gene>
<comment type="caution">
    <text evidence="2">The sequence shown here is derived from an EMBL/GenBank/DDBJ whole genome shotgun (WGS) entry which is preliminary data.</text>
</comment>
<accession>A0ABU9UII4</accession>
<dbReference type="Pfam" id="PF11907">
    <property type="entry name" value="DUF3427"/>
    <property type="match status" value="1"/>
</dbReference>
<dbReference type="RefSeq" id="WP_342857554.1">
    <property type="nucleotide sequence ID" value="NZ_PKHR02000016.1"/>
</dbReference>
<name>A0ABU9UII4_9CORY</name>
<proteinExistence type="predicted"/>
<dbReference type="InterPro" id="IPR021835">
    <property type="entry name" value="DUF3427"/>
</dbReference>
<organism evidence="2 3">
    <name type="scientific">Corynebacterium hesseae</name>
    <dbReference type="NCBI Taxonomy" id="2913502"/>
    <lineage>
        <taxon>Bacteria</taxon>
        <taxon>Bacillati</taxon>
        <taxon>Actinomycetota</taxon>
        <taxon>Actinomycetes</taxon>
        <taxon>Mycobacteriales</taxon>
        <taxon>Corynebacteriaceae</taxon>
        <taxon>Corynebacterium</taxon>
    </lineage>
</organism>
<evidence type="ECO:0000313" key="2">
    <source>
        <dbReference type="EMBL" id="MEM5986010.1"/>
    </source>
</evidence>
<sequence>MLLHINDPNRVAAYSLLVSPDGPYEKDLTPEQVRYATMLVLALWANSNTAIPETIDEALGIIRSCPTFVAEVTQVMRLTLDRSRVIPEKSTNSVLETHADYSLAELIGALDDGPLRKLANLPREGVRRFDASNTDLFLVTFQKDENVSASTNYRDYPLAPDRLHWESQSTTSLKSAMARRYIHHHELNGNIIIATRFNKRNKVDTASAYTFLGNVDYVTHSGEKPIQFEWSLRRDMPKQLYAAGRTVA</sequence>
<evidence type="ECO:0000259" key="1">
    <source>
        <dbReference type="Pfam" id="PF11907"/>
    </source>
</evidence>
<keyword evidence="3" id="KW-1185">Reference proteome</keyword>
<dbReference type="Proteomes" id="UP000235104">
    <property type="component" value="Unassembled WGS sequence"/>
</dbReference>
<dbReference type="EMBL" id="PKHR02000016">
    <property type="protein sequence ID" value="MEM5986010.1"/>
    <property type="molecule type" value="Genomic_DNA"/>
</dbReference>
<reference evidence="2" key="1">
    <citation type="submission" date="2017-12" db="EMBL/GenBank/DDBJ databases">
        <authorList>
            <person name="Thomas-White K."/>
            <person name="Wolfe A.J."/>
        </authorList>
    </citation>
    <scope>NUCLEOTIDE SEQUENCE</scope>
    <source>
        <strain evidence="2">UMB0043</strain>
    </source>
</reference>
<feature type="domain" description="DUF3427" evidence="1">
    <location>
        <begin position="123"/>
        <end position="242"/>
    </location>
</feature>
<protein>
    <submittedName>
        <fullName evidence="2">DUF3427 domain-containing protein</fullName>
    </submittedName>
</protein>
<evidence type="ECO:0000313" key="3">
    <source>
        <dbReference type="Proteomes" id="UP000235104"/>
    </source>
</evidence>